<evidence type="ECO:0000313" key="1">
    <source>
        <dbReference type="EMBL" id="MBF9194440.1"/>
    </source>
</evidence>
<keyword evidence="2" id="KW-1185">Reference proteome</keyword>
<evidence type="ECO:0000313" key="2">
    <source>
        <dbReference type="Proteomes" id="UP000611708"/>
    </source>
</evidence>
<organism evidence="1 2">
    <name type="scientific">Microvirga terrestris</name>
    <dbReference type="NCBI Taxonomy" id="2791024"/>
    <lineage>
        <taxon>Bacteria</taxon>
        <taxon>Pseudomonadati</taxon>
        <taxon>Pseudomonadota</taxon>
        <taxon>Alphaproteobacteria</taxon>
        <taxon>Hyphomicrobiales</taxon>
        <taxon>Methylobacteriaceae</taxon>
        <taxon>Microvirga</taxon>
    </lineage>
</organism>
<sequence>MRGRVLPPNVSRRVAQRKPKFSVTIVCEGKKTEPYYFEAFANEYGNMLVSVTVVPGAGVPMSVVDAAIRLRNSKTRKKKNSFEEADEVWAVFDCDEHPKIKEATNKARSKSVNVAYSNPCFELWALLHIQDHDAPIHRHDLQKLLKEIMEGYDPQRGKGLNYSIMKAQYETACKRAERMAQRRVDEGNEHGNPFTDVYKLTEKIVANGKKLASKR</sequence>
<name>A0ABS0HLT5_9HYPH</name>
<dbReference type="Pfam" id="PF13707">
    <property type="entry name" value="RloB"/>
    <property type="match status" value="1"/>
</dbReference>
<dbReference type="Proteomes" id="UP000611708">
    <property type="component" value="Unassembled WGS sequence"/>
</dbReference>
<gene>
    <name evidence="1" type="ORF">I2H36_00175</name>
</gene>
<dbReference type="EMBL" id="JADQDN010000001">
    <property type="protein sequence ID" value="MBF9194440.1"/>
    <property type="molecule type" value="Genomic_DNA"/>
</dbReference>
<dbReference type="InterPro" id="IPR025591">
    <property type="entry name" value="RloB"/>
</dbReference>
<protein>
    <submittedName>
        <fullName evidence="1">RloB domain-containing protein</fullName>
    </submittedName>
</protein>
<dbReference type="RefSeq" id="WP_196261881.1">
    <property type="nucleotide sequence ID" value="NZ_JADQDN010000001.1"/>
</dbReference>
<proteinExistence type="predicted"/>
<reference evidence="1 2" key="1">
    <citation type="submission" date="2020-11" db="EMBL/GenBank/DDBJ databases">
        <authorList>
            <person name="Kim M.K."/>
        </authorList>
    </citation>
    <scope>NUCLEOTIDE SEQUENCE [LARGE SCALE GENOMIC DNA]</scope>
    <source>
        <strain evidence="1 2">BT290</strain>
    </source>
</reference>
<comment type="caution">
    <text evidence="1">The sequence shown here is derived from an EMBL/GenBank/DDBJ whole genome shotgun (WGS) entry which is preliminary data.</text>
</comment>
<accession>A0ABS0HLT5</accession>